<dbReference type="InterPro" id="IPR027417">
    <property type="entry name" value="P-loop_NTPase"/>
</dbReference>
<dbReference type="InterPro" id="IPR026937">
    <property type="entry name" value="SBNO_Helicase_C_dom"/>
</dbReference>
<feature type="region of interest" description="Disordered" evidence="7">
    <location>
        <begin position="1106"/>
        <end position="1141"/>
    </location>
</feature>
<feature type="region of interest" description="Disordered" evidence="7">
    <location>
        <begin position="772"/>
        <end position="801"/>
    </location>
</feature>
<keyword evidence="2" id="KW-0479">Metal-binding</keyword>
<dbReference type="InterPro" id="IPR011011">
    <property type="entry name" value="Znf_FYVE_PHD"/>
</dbReference>
<feature type="coiled-coil region" evidence="6">
    <location>
        <begin position="2307"/>
        <end position="2353"/>
    </location>
</feature>
<feature type="region of interest" description="Disordered" evidence="7">
    <location>
        <begin position="807"/>
        <end position="826"/>
    </location>
</feature>
<evidence type="ECO:0000313" key="9">
    <source>
        <dbReference type="EMBL" id="PSC70731.1"/>
    </source>
</evidence>
<dbReference type="SMART" id="SM00249">
    <property type="entry name" value="PHD"/>
    <property type="match status" value="1"/>
</dbReference>
<evidence type="ECO:0000259" key="8">
    <source>
        <dbReference type="PROSITE" id="PS50016"/>
    </source>
</evidence>
<feature type="compositionally biased region" description="Low complexity" evidence="7">
    <location>
        <begin position="1998"/>
        <end position="2013"/>
    </location>
</feature>
<dbReference type="OrthoDB" id="421838at2759"/>
<keyword evidence="6" id="KW-0175">Coiled coil</keyword>
<feature type="compositionally biased region" description="Low complexity" evidence="7">
    <location>
        <begin position="773"/>
        <end position="786"/>
    </location>
</feature>
<dbReference type="InterPro" id="IPR026741">
    <property type="entry name" value="SNO"/>
</dbReference>
<dbReference type="Gene3D" id="3.40.50.300">
    <property type="entry name" value="P-loop containing nucleotide triphosphate hydrolases"/>
    <property type="match status" value="1"/>
</dbReference>
<keyword evidence="10" id="KW-1185">Reference proteome</keyword>
<dbReference type="GO" id="GO:0006355">
    <property type="term" value="P:regulation of DNA-templated transcription"/>
    <property type="evidence" value="ECO:0007669"/>
    <property type="project" value="InterPro"/>
</dbReference>
<feature type="compositionally biased region" description="Low complexity" evidence="7">
    <location>
        <begin position="891"/>
        <end position="905"/>
    </location>
</feature>
<dbReference type="Proteomes" id="UP000239649">
    <property type="component" value="Unassembled WGS sequence"/>
</dbReference>
<dbReference type="GO" id="GO:0005634">
    <property type="term" value="C:nucleus"/>
    <property type="evidence" value="ECO:0007669"/>
    <property type="project" value="TreeGrafter"/>
</dbReference>
<dbReference type="InterPro" id="IPR001965">
    <property type="entry name" value="Znf_PHD"/>
</dbReference>
<evidence type="ECO:0000256" key="2">
    <source>
        <dbReference type="ARBA" id="ARBA00022723"/>
    </source>
</evidence>
<evidence type="ECO:0000313" key="10">
    <source>
        <dbReference type="Proteomes" id="UP000239649"/>
    </source>
</evidence>
<dbReference type="InterPro" id="IPR057332">
    <property type="entry name" value="SBNO_a/b_dom"/>
</dbReference>
<protein>
    <submittedName>
        <fullName evidence="9">Strawberry notch</fullName>
    </submittedName>
</protein>
<feature type="compositionally biased region" description="Basic and acidic residues" evidence="7">
    <location>
        <begin position="2552"/>
        <end position="2567"/>
    </location>
</feature>
<feature type="region of interest" description="Disordered" evidence="7">
    <location>
        <begin position="1970"/>
        <end position="2034"/>
    </location>
</feature>
<dbReference type="PROSITE" id="PS50016">
    <property type="entry name" value="ZF_PHD_2"/>
    <property type="match status" value="1"/>
</dbReference>
<dbReference type="InterPro" id="IPR013083">
    <property type="entry name" value="Znf_RING/FYVE/PHD"/>
</dbReference>
<dbReference type="GO" id="GO:0008270">
    <property type="term" value="F:zinc ion binding"/>
    <property type="evidence" value="ECO:0007669"/>
    <property type="project" value="UniProtKB-KW"/>
</dbReference>
<dbReference type="SUPFAM" id="SSF52540">
    <property type="entry name" value="P-loop containing nucleoside triphosphate hydrolases"/>
    <property type="match status" value="3"/>
</dbReference>
<evidence type="ECO:0000256" key="1">
    <source>
        <dbReference type="ARBA" id="ARBA00006992"/>
    </source>
</evidence>
<dbReference type="GO" id="GO:0042393">
    <property type="term" value="F:histone binding"/>
    <property type="evidence" value="ECO:0007669"/>
    <property type="project" value="TreeGrafter"/>
</dbReference>
<feature type="compositionally biased region" description="Acidic residues" evidence="7">
    <location>
        <begin position="1132"/>
        <end position="1141"/>
    </location>
</feature>
<feature type="compositionally biased region" description="Low complexity" evidence="7">
    <location>
        <begin position="2390"/>
        <end position="2419"/>
    </location>
</feature>
<accession>A0A2P6V9I0</accession>
<feature type="domain" description="PHD-type" evidence="8">
    <location>
        <begin position="928"/>
        <end position="977"/>
    </location>
</feature>
<evidence type="ECO:0000256" key="3">
    <source>
        <dbReference type="ARBA" id="ARBA00022771"/>
    </source>
</evidence>
<organism evidence="9 10">
    <name type="scientific">Micractinium conductrix</name>
    <dbReference type="NCBI Taxonomy" id="554055"/>
    <lineage>
        <taxon>Eukaryota</taxon>
        <taxon>Viridiplantae</taxon>
        <taxon>Chlorophyta</taxon>
        <taxon>core chlorophytes</taxon>
        <taxon>Trebouxiophyceae</taxon>
        <taxon>Chlorellales</taxon>
        <taxon>Chlorellaceae</taxon>
        <taxon>Chlorella clade</taxon>
        <taxon>Micractinium</taxon>
    </lineage>
</organism>
<comment type="similarity">
    <text evidence="1">Belongs to the SBNO family.</text>
</comment>
<feature type="region of interest" description="Disordered" evidence="7">
    <location>
        <begin position="138"/>
        <end position="198"/>
    </location>
</feature>
<dbReference type="GO" id="GO:0031490">
    <property type="term" value="F:chromatin DNA binding"/>
    <property type="evidence" value="ECO:0007669"/>
    <property type="project" value="TreeGrafter"/>
</dbReference>
<dbReference type="Pfam" id="PF25373">
    <property type="entry name" value="SBNO"/>
    <property type="match status" value="2"/>
</dbReference>
<feature type="region of interest" description="Disordered" evidence="7">
    <location>
        <begin position="883"/>
        <end position="905"/>
    </location>
</feature>
<name>A0A2P6V9I0_9CHLO</name>
<dbReference type="EMBL" id="LHPF02000018">
    <property type="protein sequence ID" value="PSC70731.1"/>
    <property type="molecule type" value="Genomic_DNA"/>
</dbReference>
<dbReference type="PANTHER" id="PTHR12706">
    <property type="entry name" value="STRAWBERRY NOTCH-RELATED"/>
    <property type="match status" value="1"/>
</dbReference>
<reference evidence="9 10" key="1">
    <citation type="journal article" date="2018" name="Plant J.">
        <title>Genome sequences of Chlorella sorokiniana UTEX 1602 and Micractinium conductrix SAG 241.80: implications to maltose excretion by a green alga.</title>
        <authorList>
            <person name="Arriola M.B."/>
            <person name="Velmurugan N."/>
            <person name="Zhang Y."/>
            <person name="Plunkett M.H."/>
            <person name="Hondzo H."/>
            <person name="Barney B.M."/>
        </authorList>
    </citation>
    <scope>NUCLEOTIDE SEQUENCE [LARGE SCALE GENOMIC DNA]</scope>
    <source>
        <strain evidence="9 10">SAG 241.80</strain>
    </source>
</reference>
<evidence type="ECO:0000256" key="5">
    <source>
        <dbReference type="PROSITE-ProRule" id="PRU00146"/>
    </source>
</evidence>
<feature type="region of interest" description="Disordered" evidence="7">
    <location>
        <begin position="3372"/>
        <end position="3400"/>
    </location>
</feature>
<feature type="region of interest" description="Disordered" evidence="7">
    <location>
        <begin position="1050"/>
        <end position="1085"/>
    </location>
</feature>
<comment type="caution">
    <text evidence="9">The sequence shown here is derived from an EMBL/GenBank/DDBJ whole genome shotgun (WGS) entry which is preliminary data.</text>
</comment>
<dbReference type="Pfam" id="PF13872">
    <property type="entry name" value="AAA_34"/>
    <property type="match status" value="3"/>
</dbReference>
<feature type="compositionally biased region" description="Low complexity" evidence="7">
    <location>
        <begin position="2577"/>
        <end position="2591"/>
    </location>
</feature>
<evidence type="ECO:0000256" key="6">
    <source>
        <dbReference type="SAM" id="Coils"/>
    </source>
</evidence>
<keyword evidence="3 5" id="KW-0863">Zinc-finger</keyword>
<dbReference type="InterPro" id="IPR019787">
    <property type="entry name" value="Znf_PHD-finger"/>
</dbReference>
<feature type="compositionally biased region" description="Low complexity" evidence="7">
    <location>
        <begin position="158"/>
        <end position="179"/>
    </location>
</feature>
<evidence type="ECO:0000256" key="4">
    <source>
        <dbReference type="ARBA" id="ARBA00022833"/>
    </source>
</evidence>
<dbReference type="PANTHER" id="PTHR12706:SF30">
    <property type="entry name" value="PROTEIN STRAWBERRY NOTCH-RELATED"/>
    <property type="match status" value="1"/>
</dbReference>
<dbReference type="SUPFAM" id="SSF57903">
    <property type="entry name" value="FYVE/PHD zinc finger"/>
    <property type="match status" value="1"/>
</dbReference>
<sequence>MATTAQRQAAVTAYADALIGAGHTGLFLLAQVTNYAAQLSLTPAYIPADTMGRIRRRLPGADAAPQLAPQLATAGASHGAAAVPRLTMPSAHGTGAGGSNFEAQRIMLAVQQRALAAQQAGIQPSELVRLQSLGNSNGSSSTAVAALPKHKHKRKGASADVPAAAAAAGGVPAASAAAAEQEEEEDDAQAGGSDEAEDGHTYAEYKSLQVRAMHPEIMGHPDPLVETASLASVPLPEAIFQHSLDDCVEGRLLSDAQLETVIYANQKFQLRLQDGKRAGFFLGDGAGVGKGRQIAALIKQHFNDGGRRALWVSVSSDLRHDAERDLQDVRAGDINICPRGSESVPTGKGLDKFGDGCLFITYSLLISGLRGRGAAVRDAEAAAAAGGARLEEGRLHVPTSSRLAQIVAWLDGSDEPPLIVLDECHKAKNLLPSSGAAPTQTARAVVELQEQLPEAKVLYSSATGASEPKQLAYMTRLGLFGFRDAKDMIELLSKSRLGALELAAMSLKATGCYLSRTLSYAGAEFVLAHAEVDDELKVMYDRASMMWTLMWRCVQAHPKMRKLQGTFWSAHQRFFKQMLIAAKVPHCAQMAKDAVQGGMAVVIGLQSTGEANTELLKETNGGEFEDLVSAPRMVLEQYVRSQFPLTREGASQQEMDNLEFQVLQAIEAWRQMRPAHEVVAEKAQGLEVERAAELMGLKIDKQQHQAENEVIAMRLKMKQAARDDEERLAAQRRRERLDAWQRRRAAQERHLREALEDATIEKQTAQAAVERLQGTPAQPQRQQQQRGKLEDSNSDEDEAAPLSRRAAALGAPGGGGVGGKRKAAAVLEDSDSDSECAGGAEAAPKSVRIAGQPAAARRRMAVVVDSDSDDDADLVPLAAMPKLAPRPPLAPRSNNENAAANATPAARPPLKFKKMAEPLIIDLTLEDDVCCMVCSGVEDAENMMLCDGCDRGCHAGCARLAALPATTTWHCSGCAAGKAHAGQQHAAAAAAVDLTLDDSDSDEDAPLGAVLTAAAGTPPRGGKGVAVLAAERRLERARRELRSAKLKLEAFREQTAGGPAATPPRLLRSRQARAGGPGFDPTVRNVQLGTARPEGYRNAVKAHDLTGLPQAPPAQPAAAGDSGGKGRRGGLFDEEESDEDELAEMDDDFRVPDAQMNQDVSPQLLRIRGWLLRLIQAMELPPNPLDHLIELLGGEEHVAELTGRKGFVCREGDERAVYKQRGGDGPQKDVNMREKEAFMQGRKYIAIISDAASTGISLQADRRVPNQRRRCHITLELPWSADKAVQQFGRSHRANQVSAPLYRILTVPVGGEARFASAAAKRLASLGALLRGDRNAIGAGSELKGFDIDNWVGEKALERVLRDICGDHGSQPMPGVKVPELPRELMQPELMHATGRDQLNARYHNQETPPFFQYMRVKLASVGVLDESESRFAGDEARITVPTQRARLKVPRFLNRLLGLHIVDQSLLFQYFQDTLDATIAQLRSEGKYEAGIVTVKGRSCTLVGKRVIYRDEGSGGEVHHAELTLDKGVTWEAAVAFKNEVEERLEELQAGRHHLSGFYVRRGYDKTVNGRARSEILLATEIIKSASNIRNTRFHIQRPNTGSTEPKTQFDLEQGYKRIKEEQAEELWNFWFQHCEYHCAHGDNCTVTRHGGVCEWGTRKQHMHLICGAVLPVWQRIEAMHNQSQWGKRRSSDNQKWPLRVVKTIMEDGTPLVGVEATCRDEMEYFKQGLNAAGPGVGLSAEEEAEGLGGGLAPFGGVDPFMEGVPDADLYGGTGAAYRGGGGGGRGKRRKHFRTRHMHNGEDDDEGRYESYGAEELRAQNPGLQAHPDPLVESSSLAAVPLAPLTFQHSIDGVVRAGKISDAQLQTVMYASQHFHGERLAGGAASRILPGWAGGLALVRQHAQEGGRRALWLSVSTDLRKDAERDLLDVGSTMPLFPKGAQQPSATTTVASSGLWFCTYSALIAGLKEPEDSTGSKKRGRKPAGQKEEPSLRIMPKAGSSLKQASLSAAAGTGQGRAAKNAMGTAGGKPSKTARAVIELQARGRRMGEQLPEAKVLYSSATGASEPANLAYMTRLGLWTPETANEFISVLKKPRTGALELTAMSLKATGSYLSRTLSYQGSEFQLCQVPLDLRFRAAYNEATTFWALLWRVCGNLMSPRQTGLFWGAHQRFYRQLLMAGKVDELMLIALSALDQGQCVVIGLQSTGEAVTEQFKELNEGGEFDELASAPRMILESFLRKHFPLDHGRVGGVQPETVVYGVCDALELWFAGMEGREGGSDDGRAALRLRTNQALDKPGLAAGEAKLEMLEGLARRLALRKLELEQAAATAAVAAAQAALEAAQDEAAAAAGNAASDGENEPPAQPARLFSIFRVPCSKEQAVAGGSGGPVPAAAHAAPRPAPAAAPAAPAPERAAPGHDVIVPDSESDWEDLRPVQPRAPTGPAAAAPPAPRAVAAAAAQKDDIIVPDSEDDDFVFKPGPARLRTAPPPPARNGGTAAGGAKKRRRDVVGNGSDSDDFVRLPRGSGKQPAPKPNPQAAKPAAKPPTGPGAEVKRLKGELADAEHALAHATKRLQDAQQQAARQAAGVAEAAGGGGASGRGSRASGRRSRAEVTYVYSSDSDGENAGGAGKGKGAASLGRNSSLPSNPLARRGSCASIGSPSAAAAAAVAAAAEAAAEDGAGGALKRRRSAGALELDDDFEHEGLRMESDYNSGSEVDPDLHIKGVEDMSDVEAEEEGAGRKEYDAEKLRLLLGRTRDLLLFVAGTLDLPANPLDAIIERLGGSKAVAELTGRKSAVVRNESGKGASMQQRVDTNLQEKEAFMAGRKLVAILSDAASTGISVQADRRVPNQRRRCHITLELPWSADKAIQQFGRSHRSNQSSAPTYKLLVTPLAGEFRFASAAAKRLQSLGALLHGDRHATGSGAGLKDFDVDNKYGAEALDLVLTAILGRPFGPQRQRSKLGVQVAPPAVDAALIADAELLPGLCEEAAAAGTDPKLRFHQYMRARLVGAGLLKADHVGQPQAPDKKVEVKSFLNKLLGMRLQDQKAMFSFFSSALDKVLAAYKALGQLDAGISTIRGSSCEVEAKMQLDVDLPGGGGEVYRVDMSLDRGLPFEGAQAARDEAVERTVRAEGPGYRGRTGFWLHSSEVTAGGRRCMRYVLLAAEVGKTFSGDPRFAITRPATGAGGTMSLQELQEKGYCQVPDERAKLVWDFWYDHAADHCNHDDTCATIVCRTGRRHHSVHIMSGAVPPLLQQLEKLRVHSHWGRISSQSDSTRPLRIVRAVTSTGETVIGIEASDEAEMEHWVRHTDREQIAAEQERNEEIARERAAARQKAIDEPVDVSTEALAQALALVAEGGVEAAQAKLRTMLQQQVKAEPAASVKLEPGREESRSTDPGSSA</sequence>
<feature type="region of interest" description="Disordered" evidence="7">
    <location>
        <begin position="2381"/>
        <end position="2657"/>
    </location>
</feature>
<keyword evidence="4" id="KW-0862">Zinc</keyword>
<dbReference type="Gene3D" id="3.30.40.10">
    <property type="entry name" value="Zinc/RING finger domain, C3HC4 (zinc finger)"/>
    <property type="match status" value="1"/>
</dbReference>
<dbReference type="InterPro" id="IPR039187">
    <property type="entry name" value="SNO_AAA"/>
</dbReference>
<proteinExistence type="inferred from homology"/>
<gene>
    <name evidence="9" type="ORF">C2E20_5878</name>
</gene>
<evidence type="ECO:0000256" key="7">
    <source>
        <dbReference type="SAM" id="MobiDB-lite"/>
    </source>
</evidence>
<dbReference type="Pfam" id="PF13871">
    <property type="entry name" value="Helicase_C_4"/>
    <property type="match status" value="2"/>
</dbReference>